<dbReference type="Gene3D" id="3.40.50.720">
    <property type="entry name" value="NAD(P)-binding Rossmann-like Domain"/>
    <property type="match status" value="1"/>
</dbReference>
<evidence type="ECO:0000259" key="2">
    <source>
        <dbReference type="Pfam" id="PF01370"/>
    </source>
</evidence>
<dbReference type="InterPro" id="IPR036291">
    <property type="entry name" value="NAD(P)-bd_dom_sf"/>
</dbReference>
<dbReference type="PANTHER" id="PTHR43245">
    <property type="entry name" value="BIFUNCTIONAL POLYMYXIN RESISTANCE PROTEIN ARNA"/>
    <property type="match status" value="1"/>
</dbReference>
<dbReference type="SUPFAM" id="SSF51735">
    <property type="entry name" value="NAD(P)-binding Rossmann-fold domains"/>
    <property type="match status" value="1"/>
</dbReference>
<reference evidence="3" key="1">
    <citation type="journal article" date="2014" name="Front. Microbiol.">
        <title>High frequency of phylogenetically diverse reductive dehalogenase-homologous genes in deep subseafloor sedimentary metagenomes.</title>
        <authorList>
            <person name="Kawai M."/>
            <person name="Futagami T."/>
            <person name="Toyoda A."/>
            <person name="Takaki Y."/>
            <person name="Nishi S."/>
            <person name="Hori S."/>
            <person name="Arai W."/>
            <person name="Tsubouchi T."/>
            <person name="Morono Y."/>
            <person name="Uchiyama I."/>
            <person name="Ito T."/>
            <person name="Fujiyama A."/>
            <person name="Inagaki F."/>
            <person name="Takami H."/>
        </authorList>
    </citation>
    <scope>NUCLEOTIDE SEQUENCE</scope>
    <source>
        <strain evidence="3">Expedition CK06-06</strain>
    </source>
</reference>
<feature type="domain" description="NAD-dependent epimerase/dehydratase" evidence="2">
    <location>
        <begin position="6"/>
        <end position="223"/>
    </location>
</feature>
<proteinExistence type="predicted"/>
<evidence type="ECO:0000313" key="3">
    <source>
        <dbReference type="EMBL" id="GAF85313.1"/>
    </source>
</evidence>
<name>X0SVT7_9ZZZZ</name>
<keyword evidence="1" id="KW-0472">Membrane</keyword>
<organism evidence="3">
    <name type="scientific">marine sediment metagenome</name>
    <dbReference type="NCBI Taxonomy" id="412755"/>
    <lineage>
        <taxon>unclassified sequences</taxon>
        <taxon>metagenomes</taxon>
        <taxon>ecological metagenomes</taxon>
    </lineage>
</organism>
<protein>
    <recommendedName>
        <fullName evidence="2">NAD-dependent epimerase/dehydratase domain-containing protein</fullName>
    </recommendedName>
</protein>
<dbReference type="EMBL" id="BARS01004990">
    <property type="protein sequence ID" value="GAF85313.1"/>
    <property type="molecule type" value="Genomic_DNA"/>
</dbReference>
<keyword evidence="1" id="KW-0812">Transmembrane</keyword>
<dbReference type="AlphaFoldDB" id="X0SVT7"/>
<dbReference type="Pfam" id="PF01370">
    <property type="entry name" value="Epimerase"/>
    <property type="match status" value="1"/>
</dbReference>
<sequence>MMRDKILITGVNGYLGSKIAEDLISKNYLILGIDLSDSNIGYLYQKKTFKFFKADITDIRSYPSDIKKVDILIHCAALVHKRSKDLSRENYFKINHEGTKNIIYFLNKKKLKQIIFLSTVLVYGELAQNVLPDETTPVAPKEYYSQSKIAAENEIRKFAKKYEIPFTIFRLTPVYGKNFLLNINKRVYLPKKIAFYKIGSGQQQISLCSVHNIIDVIANSINNHNYFNETFIIKDKNDYSINEIIFVMREVFNKKRKIVLYIPLLIIKIIFGLITLVFPQKGKFYKYQIKKITQDSLYCGNKLFSSRIRINWNLKNTLLKK</sequence>
<keyword evidence="1" id="KW-1133">Transmembrane helix</keyword>
<gene>
    <name evidence="3" type="ORF">S01H1_09763</name>
</gene>
<evidence type="ECO:0000256" key="1">
    <source>
        <dbReference type="SAM" id="Phobius"/>
    </source>
</evidence>
<comment type="caution">
    <text evidence="3">The sequence shown here is derived from an EMBL/GenBank/DDBJ whole genome shotgun (WGS) entry which is preliminary data.</text>
</comment>
<dbReference type="InterPro" id="IPR050177">
    <property type="entry name" value="Lipid_A_modif_metabolic_enz"/>
</dbReference>
<accession>X0SVT7</accession>
<dbReference type="InterPro" id="IPR001509">
    <property type="entry name" value="Epimerase_deHydtase"/>
</dbReference>
<feature type="transmembrane region" description="Helical" evidence="1">
    <location>
        <begin position="258"/>
        <end position="278"/>
    </location>
</feature>